<gene>
    <name evidence="2" type="ORF">IIF7_19254</name>
</gene>
<sequence>MNFIECKRCIKLNLARITHKTGWISLLKFIMFSYSFKITFWFRIGSYLKENKNVFTKILYPMVYLIYKHNQYLTGIQLPLGTSVGPGLSFSHFSCIVINANSKIGSNVTIFQGVTIGSKRGKEEVLPL</sequence>
<reference evidence="2 3" key="1">
    <citation type="submission" date="2013-04" db="EMBL/GenBank/DDBJ databases">
        <title>Zunongwangia sp. 22II14-10F7 Genome Sequencing.</title>
        <authorList>
            <person name="Lai Q."/>
            <person name="Shao Z."/>
        </authorList>
    </citation>
    <scope>NUCLEOTIDE SEQUENCE [LARGE SCALE GENOMIC DNA]</scope>
    <source>
        <strain evidence="2 3">22II14-10F7</strain>
    </source>
</reference>
<name>A0A1Y1SYA3_9FLAO</name>
<proteinExistence type="predicted"/>
<keyword evidence="1" id="KW-0472">Membrane</keyword>
<dbReference type="Gene3D" id="2.160.10.10">
    <property type="entry name" value="Hexapeptide repeat proteins"/>
    <property type="match status" value="1"/>
</dbReference>
<keyword evidence="2" id="KW-0808">Transferase</keyword>
<evidence type="ECO:0000256" key="1">
    <source>
        <dbReference type="SAM" id="Phobius"/>
    </source>
</evidence>
<evidence type="ECO:0000313" key="2">
    <source>
        <dbReference type="EMBL" id="ORL43730.1"/>
    </source>
</evidence>
<dbReference type="STRING" id="1185767.IIF7_19254"/>
<dbReference type="Proteomes" id="UP000192746">
    <property type="component" value="Unassembled WGS sequence"/>
</dbReference>
<dbReference type="GO" id="GO:0016740">
    <property type="term" value="F:transferase activity"/>
    <property type="evidence" value="ECO:0007669"/>
    <property type="project" value="UniProtKB-KW"/>
</dbReference>
<dbReference type="SUPFAM" id="SSF51161">
    <property type="entry name" value="Trimeric LpxA-like enzymes"/>
    <property type="match status" value="1"/>
</dbReference>
<accession>A0A1Y1SYA3</accession>
<protein>
    <submittedName>
        <fullName evidence="2">Serine acetyltransferase</fullName>
    </submittedName>
</protein>
<dbReference type="AlphaFoldDB" id="A0A1Y1SYA3"/>
<dbReference type="EMBL" id="ARYN01000026">
    <property type="protein sequence ID" value="ORL43730.1"/>
    <property type="molecule type" value="Genomic_DNA"/>
</dbReference>
<feature type="transmembrane region" description="Helical" evidence="1">
    <location>
        <begin position="21"/>
        <end position="42"/>
    </location>
</feature>
<evidence type="ECO:0000313" key="3">
    <source>
        <dbReference type="Proteomes" id="UP000192746"/>
    </source>
</evidence>
<dbReference type="InterPro" id="IPR011004">
    <property type="entry name" value="Trimer_LpxA-like_sf"/>
</dbReference>
<keyword evidence="1" id="KW-1133">Transmembrane helix</keyword>
<keyword evidence="3" id="KW-1185">Reference proteome</keyword>
<organism evidence="2 3">
    <name type="scientific">Zunongwangia atlantica 22II14-10F7</name>
    <dbReference type="NCBI Taxonomy" id="1185767"/>
    <lineage>
        <taxon>Bacteria</taxon>
        <taxon>Pseudomonadati</taxon>
        <taxon>Bacteroidota</taxon>
        <taxon>Flavobacteriia</taxon>
        <taxon>Flavobacteriales</taxon>
        <taxon>Flavobacteriaceae</taxon>
        <taxon>Zunongwangia</taxon>
    </lineage>
</organism>
<keyword evidence="1" id="KW-0812">Transmembrane</keyword>
<comment type="caution">
    <text evidence="2">The sequence shown here is derived from an EMBL/GenBank/DDBJ whole genome shotgun (WGS) entry which is preliminary data.</text>
</comment>